<gene>
    <name evidence="1" type="ORF">CS063_12620</name>
</gene>
<evidence type="ECO:0000313" key="2">
    <source>
        <dbReference type="Proteomes" id="UP000224460"/>
    </source>
</evidence>
<proteinExistence type="predicted"/>
<name>A0AC61DB47_9FIRM</name>
<dbReference type="EMBL" id="PEDL01000015">
    <property type="protein sequence ID" value="PHV69985.1"/>
    <property type="molecule type" value="Genomic_DNA"/>
</dbReference>
<keyword evidence="2" id="KW-1185">Reference proteome</keyword>
<organism evidence="1 2">
    <name type="scientific">Sporanaerobium hydrogeniformans</name>
    <dbReference type="NCBI Taxonomy" id="3072179"/>
    <lineage>
        <taxon>Bacteria</taxon>
        <taxon>Bacillati</taxon>
        <taxon>Bacillota</taxon>
        <taxon>Clostridia</taxon>
        <taxon>Lachnospirales</taxon>
        <taxon>Lachnospiraceae</taxon>
        <taxon>Sporanaerobium</taxon>
    </lineage>
</organism>
<comment type="caution">
    <text evidence="1">The sequence shown here is derived from an EMBL/GenBank/DDBJ whole genome shotgun (WGS) entry which is preliminary data.</text>
</comment>
<evidence type="ECO:0000313" key="1">
    <source>
        <dbReference type="EMBL" id="PHV69985.1"/>
    </source>
</evidence>
<reference evidence="1" key="1">
    <citation type="submission" date="2017-10" db="EMBL/GenBank/DDBJ databases">
        <title>Genome sequence of cellulolytic Lachnospiraceae bacterium XHS1971 isolated from hotspring sediment.</title>
        <authorList>
            <person name="Vasudevan G."/>
            <person name="Joshi A.J."/>
            <person name="Hivarkar S."/>
            <person name="Lanjekar V.B."/>
            <person name="Dhakephalkar P.K."/>
            <person name="Dagar S."/>
        </authorList>
    </citation>
    <scope>NUCLEOTIDE SEQUENCE</scope>
    <source>
        <strain evidence="1">XHS1971</strain>
    </source>
</reference>
<accession>A0AC61DB47</accession>
<protein>
    <submittedName>
        <fullName evidence="1">Uncharacterized protein</fullName>
    </submittedName>
</protein>
<sequence length="147" mass="17259">MKNLDFIEKLMVIHHFTKGLFKYSSIKEIEPNLNETHAKILLFVYKHSQRQMSKINEYIGLQKGAFTTSVDTLIEKGYMLKIKDEKDKRSMNLELTEKGVEVADKLKDNLYKNINDMFDTTQGKEKEEINNAVELLSRFCINNKKKH</sequence>
<dbReference type="Proteomes" id="UP000224460">
    <property type="component" value="Unassembled WGS sequence"/>
</dbReference>